<organism evidence="2 3">
    <name type="scientific">Streptosporangium vulgare</name>
    <dbReference type="NCBI Taxonomy" id="46190"/>
    <lineage>
        <taxon>Bacteria</taxon>
        <taxon>Bacillati</taxon>
        <taxon>Actinomycetota</taxon>
        <taxon>Actinomycetes</taxon>
        <taxon>Streptosporangiales</taxon>
        <taxon>Streptosporangiaceae</taxon>
        <taxon>Streptosporangium</taxon>
    </lineage>
</organism>
<gene>
    <name evidence="2" type="ORF">ACFFRH_15120</name>
</gene>
<protein>
    <submittedName>
        <fullName evidence="2">Uncharacterized protein</fullName>
    </submittedName>
</protein>
<evidence type="ECO:0000313" key="2">
    <source>
        <dbReference type="EMBL" id="MFB9676814.1"/>
    </source>
</evidence>
<feature type="transmembrane region" description="Helical" evidence="1">
    <location>
        <begin position="21"/>
        <end position="40"/>
    </location>
</feature>
<name>A0ABV5TCK2_9ACTN</name>
<evidence type="ECO:0000313" key="3">
    <source>
        <dbReference type="Proteomes" id="UP001589610"/>
    </source>
</evidence>
<accession>A0ABV5TCK2</accession>
<evidence type="ECO:0000256" key="1">
    <source>
        <dbReference type="SAM" id="Phobius"/>
    </source>
</evidence>
<comment type="caution">
    <text evidence="2">The sequence shown here is derived from an EMBL/GenBank/DDBJ whole genome shotgun (WGS) entry which is preliminary data.</text>
</comment>
<keyword evidence="1" id="KW-0812">Transmembrane</keyword>
<keyword evidence="1" id="KW-1133">Transmembrane helix</keyword>
<proteinExistence type="predicted"/>
<keyword evidence="3" id="KW-1185">Reference proteome</keyword>
<keyword evidence="1" id="KW-0472">Membrane</keyword>
<sequence>MIEKQSAPPRQHQKKASRFRMFLVCSAIASLVLIGGLLFLNRDDSQRTDMSTVLNQIRSGEVLTAKLIEAERRIEITTRDKKRFHSYWGEVGDQGSELTDELQKAELPDGYTVEVPKRWGWFSPLGAGGYQGCTSGCNTGAFKAVQDGPRRPADLH</sequence>
<dbReference type="Proteomes" id="UP001589610">
    <property type="component" value="Unassembled WGS sequence"/>
</dbReference>
<reference evidence="2 3" key="1">
    <citation type="submission" date="2024-09" db="EMBL/GenBank/DDBJ databases">
        <authorList>
            <person name="Sun Q."/>
            <person name="Mori K."/>
        </authorList>
    </citation>
    <scope>NUCLEOTIDE SEQUENCE [LARGE SCALE GENOMIC DNA]</scope>
    <source>
        <strain evidence="2 3">JCM 3028</strain>
    </source>
</reference>
<dbReference type="EMBL" id="JBHMBS010000006">
    <property type="protein sequence ID" value="MFB9676814.1"/>
    <property type="molecule type" value="Genomic_DNA"/>
</dbReference>
<dbReference type="RefSeq" id="WP_344747489.1">
    <property type="nucleotide sequence ID" value="NZ_BAAAWW010000130.1"/>
</dbReference>